<dbReference type="Proteomes" id="UP000007993">
    <property type="component" value="Unassembled WGS sequence"/>
</dbReference>
<gene>
    <name evidence="1" type="ORF">RBSH_04436</name>
</gene>
<dbReference type="EMBL" id="AMCW01000131">
    <property type="protein sequence ID" value="EKK00281.1"/>
    <property type="molecule type" value="Genomic_DNA"/>
</dbReference>
<name>K5E3E5_RHOBT</name>
<reference evidence="1 2" key="1">
    <citation type="journal article" date="2013" name="Mar. Genomics">
        <title>Expression of sulfatases in Rhodopirellula baltica and the diversity of sulfatases in the genus Rhodopirellula.</title>
        <authorList>
            <person name="Wegner C.E."/>
            <person name="Richter-Heitmann T."/>
            <person name="Klindworth A."/>
            <person name="Klockow C."/>
            <person name="Richter M."/>
            <person name="Achstetter T."/>
            <person name="Glockner F.O."/>
            <person name="Harder J."/>
        </authorList>
    </citation>
    <scope>NUCLEOTIDE SEQUENCE [LARGE SCALE GENOMIC DNA]</scope>
    <source>
        <strain evidence="1 2">SH28</strain>
    </source>
</reference>
<evidence type="ECO:0000313" key="1">
    <source>
        <dbReference type="EMBL" id="EKK00281.1"/>
    </source>
</evidence>
<proteinExistence type="predicted"/>
<dbReference type="AlphaFoldDB" id="K5E3E5"/>
<accession>K5E3E5</accession>
<evidence type="ECO:0000313" key="2">
    <source>
        <dbReference type="Proteomes" id="UP000007993"/>
    </source>
</evidence>
<protein>
    <submittedName>
        <fullName evidence="1">Uncharacterized protein</fullName>
    </submittedName>
</protein>
<comment type="caution">
    <text evidence="1">The sequence shown here is derived from an EMBL/GenBank/DDBJ whole genome shotgun (WGS) entry which is preliminary data.</text>
</comment>
<dbReference type="PATRIC" id="fig|993517.3.peg.4825"/>
<organism evidence="1 2">
    <name type="scientific">Rhodopirellula baltica SH28</name>
    <dbReference type="NCBI Taxonomy" id="993517"/>
    <lineage>
        <taxon>Bacteria</taxon>
        <taxon>Pseudomonadati</taxon>
        <taxon>Planctomycetota</taxon>
        <taxon>Planctomycetia</taxon>
        <taxon>Pirellulales</taxon>
        <taxon>Pirellulaceae</taxon>
        <taxon>Rhodopirellula</taxon>
    </lineage>
</organism>
<sequence>MPKKTSAQRELRNQIALAGNSQALQRAALESKKSSESRCETLLWISPFQP</sequence>